<keyword evidence="3" id="KW-1185">Reference proteome</keyword>
<evidence type="ECO:0000313" key="3">
    <source>
        <dbReference type="Proteomes" id="UP000559256"/>
    </source>
</evidence>
<keyword evidence="1" id="KW-1133">Transmembrane helix</keyword>
<organism evidence="2 3">
    <name type="scientific">Tetrapyrgos nigripes</name>
    <dbReference type="NCBI Taxonomy" id="182062"/>
    <lineage>
        <taxon>Eukaryota</taxon>
        <taxon>Fungi</taxon>
        <taxon>Dikarya</taxon>
        <taxon>Basidiomycota</taxon>
        <taxon>Agaricomycotina</taxon>
        <taxon>Agaricomycetes</taxon>
        <taxon>Agaricomycetidae</taxon>
        <taxon>Agaricales</taxon>
        <taxon>Marasmiineae</taxon>
        <taxon>Marasmiaceae</taxon>
        <taxon>Tetrapyrgos</taxon>
    </lineage>
</organism>
<gene>
    <name evidence="2" type="ORF">D9758_017972</name>
</gene>
<dbReference type="AlphaFoldDB" id="A0A8H5C5Q9"/>
<protein>
    <submittedName>
        <fullName evidence="2">Uncharacterized protein</fullName>
    </submittedName>
</protein>
<feature type="transmembrane region" description="Helical" evidence="1">
    <location>
        <begin position="24"/>
        <end position="43"/>
    </location>
</feature>
<proteinExistence type="predicted"/>
<reference evidence="2 3" key="1">
    <citation type="journal article" date="2020" name="ISME J.">
        <title>Uncovering the hidden diversity of litter-decomposition mechanisms in mushroom-forming fungi.</title>
        <authorList>
            <person name="Floudas D."/>
            <person name="Bentzer J."/>
            <person name="Ahren D."/>
            <person name="Johansson T."/>
            <person name="Persson P."/>
            <person name="Tunlid A."/>
        </authorList>
    </citation>
    <scope>NUCLEOTIDE SEQUENCE [LARGE SCALE GENOMIC DNA]</scope>
    <source>
        <strain evidence="2 3">CBS 291.85</strain>
    </source>
</reference>
<dbReference type="Proteomes" id="UP000559256">
    <property type="component" value="Unassembled WGS sequence"/>
</dbReference>
<dbReference type="EMBL" id="JAACJM010000240">
    <property type="protein sequence ID" value="KAF5335586.1"/>
    <property type="molecule type" value="Genomic_DNA"/>
</dbReference>
<evidence type="ECO:0000313" key="2">
    <source>
        <dbReference type="EMBL" id="KAF5335586.1"/>
    </source>
</evidence>
<name>A0A8H5C5Q9_9AGAR</name>
<accession>A0A8H5C5Q9</accession>
<sequence length="178" mass="20332">MHTNSPTFSDTHPMHLCQEIQTESFAAITAGVISAVIITTLLVRLRYPCLTVFGLDKYVDSRLKTTVEEARKEGLDVVMFEDTLHQLHNDLSRIKVQNNSNLFRWSSLHTYLSSSFSILQSTIHCYDEAEKLHVSVLNAMEHKRQSQHDFELQYRRRGSEHPPSTLSIVIHASGHDSI</sequence>
<keyword evidence="1" id="KW-0812">Transmembrane</keyword>
<keyword evidence="1" id="KW-0472">Membrane</keyword>
<evidence type="ECO:0000256" key="1">
    <source>
        <dbReference type="SAM" id="Phobius"/>
    </source>
</evidence>
<comment type="caution">
    <text evidence="2">The sequence shown here is derived from an EMBL/GenBank/DDBJ whole genome shotgun (WGS) entry which is preliminary data.</text>
</comment>